<feature type="compositionally biased region" description="Basic and acidic residues" evidence="1">
    <location>
        <begin position="75"/>
        <end position="86"/>
    </location>
</feature>
<protein>
    <submittedName>
        <fullName evidence="2">Uncharacterized protein</fullName>
    </submittedName>
</protein>
<evidence type="ECO:0000313" key="3">
    <source>
        <dbReference type="Proteomes" id="UP001634007"/>
    </source>
</evidence>
<name>A0ABD3IUY0_EUCGL</name>
<organism evidence="2 3">
    <name type="scientific">Eucalyptus globulus</name>
    <name type="common">Tasmanian blue gum</name>
    <dbReference type="NCBI Taxonomy" id="34317"/>
    <lineage>
        <taxon>Eukaryota</taxon>
        <taxon>Viridiplantae</taxon>
        <taxon>Streptophyta</taxon>
        <taxon>Embryophyta</taxon>
        <taxon>Tracheophyta</taxon>
        <taxon>Spermatophyta</taxon>
        <taxon>Magnoliopsida</taxon>
        <taxon>eudicotyledons</taxon>
        <taxon>Gunneridae</taxon>
        <taxon>Pentapetalae</taxon>
        <taxon>rosids</taxon>
        <taxon>malvids</taxon>
        <taxon>Myrtales</taxon>
        <taxon>Myrtaceae</taxon>
        <taxon>Myrtoideae</taxon>
        <taxon>Eucalypteae</taxon>
        <taxon>Eucalyptus</taxon>
    </lineage>
</organism>
<dbReference type="AlphaFoldDB" id="A0ABD3IUY0"/>
<evidence type="ECO:0000313" key="2">
    <source>
        <dbReference type="EMBL" id="KAL3717795.1"/>
    </source>
</evidence>
<gene>
    <name evidence="2" type="ORF">ACJRO7_003012</name>
</gene>
<accession>A0ABD3IUY0</accession>
<dbReference type="EMBL" id="JBJKBG010000010">
    <property type="protein sequence ID" value="KAL3717795.1"/>
    <property type="molecule type" value="Genomic_DNA"/>
</dbReference>
<evidence type="ECO:0000256" key="1">
    <source>
        <dbReference type="SAM" id="MobiDB-lite"/>
    </source>
</evidence>
<proteinExistence type="predicted"/>
<reference evidence="2 3" key="1">
    <citation type="submission" date="2024-11" db="EMBL/GenBank/DDBJ databases">
        <title>Chromosome-level genome assembly of Eucalyptus globulus Labill. provides insights into its genome evolution.</title>
        <authorList>
            <person name="Li X."/>
        </authorList>
    </citation>
    <scope>NUCLEOTIDE SEQUENCE [LARGE SCALE GENOMIC DNA]</scope>
    <source>
        <strain evidence="2">CL2024</strain>
        <tissue evidence="2">Fresh tender leaves</tissue>
    </source>
</reference>
<dbReference type="Proteomes" id="UP001634007">
    <property type="component" value="Unassembled WGS sequence"/>
</dbReference>
<feature type="region of interest" description="Disordered" evidence="1">
    <location>
        <begin position="67"/>
        <end position="91"/>
    </location>
</feature>
<sequence>MKPFCAPNEFEGHFTDFTDPVFPLVKLVCYDATLWIDVGQQSQIVAIHFIFIFNNVDNNLVGPIPYPASGGGDGGTKDGEDGRSSNDDVECGWAEDGCVA</sequence>
<comment type="caution">
    <text evidence="2">The sequence shown here is derived from an EMBL/GenBank/DDBJ whole genome shotgun (WGS) entry which is preliminary data.</text>
</comment>
<keyword evidence="3" id="KW-1185">Reference proteome</keyword>